<dbReference type="PANTHER" id="PTHR37309:SF1">
    <property type="entry name" value="SLR0284 PROTEIN"/>
    <property type="match status" value="1"/>
</dbReference>
<name>I7IXR8_9CORY</name>
<dbReference type="EMBL" id="CAJZ01000189">
    <property type="protein sequence ID" value="CCI84023.1"/>
    <property type="molecule type" value="Genomic_DNA"/>
</dbReference>
<gene>
    <name evidence="2" type="ORF">BN46_1301</name>
    <name evidence="3" type="ORF">HMPREF9719_01717</name>
</gene>
<dbReference type="OrthoDB" id="9810847at2"/>
<feature type="transmembrane region" description="Helical" evidence="1">
    <location>
        <begin position="74"/>
        <end position="98"/>
    </location>
</feature>
<keyword evidence="1" id="KW-0812">Transmembrane</keyword>
<keyword evidence="1" id="KW-0472">Membrane</keyword>
<protein>
    <recommendedName>
        <fullName evidence="6">Phage holin family protein</fullName>
    </recommendedName>
</protein>
<accession>I7IXR8</accession>
<evidence type="ECO:0000256" key="1">
    <source>
        <dbReference type="SAM" id="Phobius"/>
    </source>
</evidence>
<feature type="transmembrane region" description="Helical" evidence="1">
    <location>
        <begin position="47"/>
        <end position="67"/>
    </location>
</feature>
<dbReference type="InterPro" id="IPR007165">
    <property type="entry name" value="Phage_holin_4_2"/>
</dbReference>
<dbReference type="HOGENOM" id="CLU_120441_0_0_11"/>
<dbReference type="PANTHER" id="PTHR37309">
    <property type="entry name" value="SLR0284 PROTEIN"/>
    <property type="match status" value="1"/>
</dbReference>
<evidence type="ECO:0000313" key="3">
    <source>
        <dbReference type="EMBL" id="EJZ81309.1"/>
    </source>
</evidence>
<organism evidence="2 5">
    <name type="scientific">Corynebacterium otitidis ATCC 51513</name>
    <dbReference type="NCBI Taxonomy" id="883169"/>
    <lineage>
        <taxon>Bacteria</taxon>
        <taxon>Bacillati</taxon>
        <taxon>Actinomycetota</taxon>
        <taxon>Actinomycetes</taxon>
        <taxon>Mycobacteriales</taxon>
        <taxon>Corynebacteriaceae</taxon>
        <taxon>Corynebacterium</taxon>
    </lineage>
</organism>
<dbReference type="eggNOG" id="COG1950">
    <property type="taxonomic scope" value="Bacteria"/>
</dbReference>
<dbReference type="PATRIC" id="fig|883169.3.peg.1653"/>
<dbReference type="Proteomes" id="UP000011016">
    <property type="component" value="Unassembled WGS sequence"/>
</dbReference>
<feature type="transmembrane region" description="Helical" evidence="1">
    <location>
        <begin position="110"/>
        <end position="134"/>
    </location>
</feature>
<evidence type="ECO:0008006" key="6">
    <source>
        <dbReference type="Google" id="ProtNLM"/>
    </source>
</evidence>
<evidence type="ECO:0000313" key="4">
    <source>
        <dbReference type="Proteomes" id="UP000006078"/>
    </source>
</evidence>
<proteinExistence type="predicted"/>
<reference evidence="3 4" key="2">
    <citation type="submission" date="2012-08" db="EMBL/GenBank/DDBJ databases">
        <title>The Genome Sequence of Turicella otitidis ATCC 51513.</title>
        <authorList>
            <consortium name="The Broad Institute Genome Sequencing Platform"/>
            <person name="Earl A."/>
            <person name="Ward D."/>
            <person name="Feldgarden M."/>
            <person name="Gevers D."/>
            <person name="Huys G."/>
            <person name="Walker B."/>
            <person name="Young S.K."/>
            <person name="Zeng Q."/>
            <person name="Gargeya S."/>
            <person name="Fitzgerald M."/>
            <person name="Haas B."/>
            <person name="Abouelleil A."/>
            <person name="Alvarado L."/>
            <person name="Arachchi H.M."/>
            <person name="Berlin A.M."/>
            <person name="Chapman S.B."/>
            <person name="Goldberg J."/>
            <person name="Griggs A."/>
            <person name="Gujja S."/>
            <person name="Hansen M."/>
            <person name="Howarth C."/>
            <person name="Imamovic A."/>
            <person name="Larimer J."/>
            <person name="McCowen C."/>
            <person name="Montmayeur A."/>
            <person name="Murphy C."/>
            <person name="Neiman D."/>
            <person name="Pearson M."/>
            <person name="Priest M."/>
            <person name="Roberts A."/>
            <person name="Saif S."/>
            <person name="Shea T."/>
            <person name="Sisk P."/>
            <person name="Sykes S."/>
            <person name="Wortman J."/>
            <person name="Nusbaum C."/>
            <person name="Birren B."/>
        </authorList>
    </citation>
    <scope>NUCLEOTIDE SEQUENCE [LARGE SCALE GENOMIC DNA]</scope>
    <source>
        <strain evidence="3 4">ATCC 51513</strain>
    </source>
</reference>
<keyword evidence="4" id="KW-1185">Reference proteome</keyword>
<reference evidence="2 5" key="1">
    <citation type="journal article" date="2012" name="J. Bacteriol.">
        <title>Draft Genome Sequence of Turicella otitidis ATCC 51513, Isolated from Middle Ear Fluid from a Child with Otitis Media.</title>
        <authorList>
            <person name="Brinkrolf K."/>
            <person name="Schneider J."/>
            <person name="Knecht M."/>
            <person name="Ruckert C."/>
            <person name="Tauch A."/>
        </authorList>
    </citation>
    <scope>NUCLEOTIDE SEQUENCE [LARGE SCALE GENOMIC DNA]</scope>
    <source>
        <strain evidence="2 5">ATCC 51513</strain>
    </source>
</reference>
<dbReference type="AlphaFoldDB" id="I7IXR8"/>
<keyword evidence="1" id="KW-1133">Transmembrane helix</keyword>
<dbReference type="Proteomes" id="UP000006078">
    <property type="component" value="Unassembled WGS sequence"/>
</dbReference>
<dbReference type="Pfam" id="PF04020">
    <property type="entry name" value="Phage_holin_4_2"/>
    <property type="match status" value="1"/>
</dbReference>
<dbReference type="RefSeq" id="WP_004601607.1">
    <property type="nucleotide sequence ID" value="NZ_HF541868.1"/>
</dbReference>
<dbReference type="STRING" id="29321.AAV33_04830"/>
<dbReference type="EMBL" id="AHAE01000082">
    <property type="protein sequence ID" value="EJZ81309.1"/>
    <property type="molecule type" value="Genomic_DNA"/>
</dbReference>
<evidence type="ECO:0000313" key="2">
    <source>
        <dbReference type="EMBL" id="CCI84023.1"/>
    </source>
</evidence>
<evidence type="ECO:0000313" key="5">
    <source>
        <dbReference type="Proteomes" id="UP000011016"/>
    </source>
</evidence>
<sequence>MGCLWNLLVRSAGTAVALWAATALIDGLAVATPIEPLVGDGGYDRLIVFLASAGIIVLVNMTVRPVLHLLGLPLTILTLGIFALVINAIALLFAGAVANAVGLGLYIDGFGAAFLGAIILGLVNWLLGPLVGALSAPR</sequence>
<comment type="caution">
    <text evidence="2">The sequence shown here is derived from an EMBL/GenBank/DDBJ whole genome shotgun (WGS) entry which is preliminary data.</text>
</comment>